<feature type="chain" id="PRO_5001830477" evidence="1">
    <location>
        <begin position="24"/>
        <end position="264"/>
    </location>
</feature>
<proteinExistence type="predicted"/>
<organism evidence="2 3">
    <name type="scientific">Stegodyphus mimosarum</name>
    <name type="common">African social velvet spider</name>
    <dbReference type="NCBI Taxonomy" id="407821"/>
    <lineage>
        <taxon>Eukaryota</taxon>
        <taxon>Metazoa</taxon>
        <taxon>Ecdysozoa</taxon>
        <taxon>Arthropoda</taxon>
        <taxon>Chelicerata</taxon>
        <taxon>Arachnida</taxon>
        <taxon>Araneae</taxon>
        <taxon>Araneomorphae</taxon>
        <taxon>Entelegynae</taxon>
        <taxon>Eresoidea</taxon>
        <taxon>Eresidae</taxon>
        <taxon>Stegodyphus</taxon>
    </lineage>
</organism>
<feature type="non-terminal residue" evidence="2">
    <location>
        <position position="264"/>
    </location>
</feature>
<dbReference type="AlphaFoldDB" id="A0A087UDE3"/>
<dbReference type="InterPro" id="IPR010562">
    <property type="entry name" value="Haemolymph_juvenile_hormone-bd"/>
</dbReference>
<name>A0A087UDE3_STEMI</name>
<evidence type="ECO:0000313" key="3">
    <source>
        <dbReference type="Proteomes" id="UP000054359"/>
    </source>
</evidence>
<accession>A0A087UDE3</accession>
<reference evidence="2 3" key="1">
    <citation type="submission" date="2013-11" db="EMBL/GenBank/DDBJ databases">
        <title>Genome sequencing of Stegodyphus mimosarum.</title>
        <authorList>
            <person name="Bechsgaard J."/>
        </authorList>
    </citation>
    <scope>NUCLEOTIDE SEQUENCE [LARGE SCALE GENOMIC DNA]</scope>
</reference>
<dbReference type="OrthoDB" id="6380971at2759"/>
<dbReference type="InterPro" id="IPR038606">
    <property type="entry name" value="To_sf"/>
</dbReference>
<dbReference type="Proteomes" id="UP000054359">
    <property type="component" value="Unassembled WGS sequence"/>
</dbReference>
<protein>
    <submittedName>
        <fullName evidence="2">Uncharacterized protein</fullName>
    </submittedName>
</protein>
<dbReference type="PANTHER" id="PTHR11008">
    <property type="entry name" value="PROTEIN TAKEOUT-LIKE PROTEIN"/>
    <property type="match status" value="1"/>
</dbReference>
<evidence type="ECO:0000313" key="2">
    <source>
        <dbReference type="EMBL" id="KFM75382.1"/>
    </source>
</evidence>
<dbReference type="EMBL" id="KK119319">
    <property type="protein sequence ID" value="KFM75382.1"/>
    <property type="molecule type" value="Genomic_DNA"/>
</dbReference>
<dbReference type="Pfam" id="PF06585">
    <property type="entry name" value="JHBP"/>
    <property type="match status" value="1"/>
</dbReference>
<dbReference type="Gene3D" id="3.15.10.30">
    <property type="entry name" value="Haemolymph juvenile hormone binding protein"/>
    <property type="match status" value="1"/>
</dbReference>
<gene>
    <name evidence="2" type="ORF">X975_12633</name>
</gene>
<dbReference type="OMA" id="FHFNFPE"/>
<keyword evidence="1" id="KW-0732">Signal</keyword>
<feature type="signal peptide" evidence="1">
    <location>
        <begin position="1"/>
        <end position="23"/>
    </location>
</feature>
<sequence length="264" mass="29497">MKLISALVSCYAILVAVRTKAVAKDSSVIEEEAEEYDEKLSSFIREILENFREQMPDGIPDIGVPPVDPLVIPNINEDIDDGIAKMQLRMSHINITGISKFEIKLLKADLEKGFANFSISVPELTADGYCFMNGKILGIFPISSDGPFFIHVTQVSIDGYSDLNVTTVSGTRVHMNDLKLNLTFGPLDLEFKSLLGGGRWTQILIKLVTGLGRKLFFHFHEEAMTELNKALLKLINNELDKGTLSELLDQIQLSIPRSLKIRFR</sequence>
<keyword evidence="3" id="KW-1185">Reference proteome</keyword>
<dbReference type="SMART" id="SM00700">
    <property type="entry name" value="JHBP"/>
    <property type="match status" value="1"/>
</dbReference>
<dbReference type="STRING" id="407821.A0A087UDE3"/>
<dbReference type="PANTHER" id="PTHR11008:SF9">
    <property type="entry name" value="PROTEIN TAKEOUT-LIKE PROTEIN"/>
    <property type="match status" value="1"/>
</dbReference>
<evidence type="ECO:0000256" key="1">
    <source>
        <dbReference type="SAM" id="SignalP"/>
    </source>
</evidence>